<dbReference type="InterPro" id="IPR016032">
    <property type="entry name" value="Sig_transdc_resp-reg_C-effctor"/>
</dbReference>
<dbReference type="AlphaFoldDB" id="A0A1E7NBB7"/>
<gene>
    <name evidence="1" type="ORF">HS99_0024270</name>
</gene>
<evidence type="ECO:0000313" key="2">
    <source>
        <dbReference type="Proteomes" id="UP000037395"/>
    </source>
</evidence>
<keyword evidence="2" id="KW-1185">Reference proteome</keyword>
<comment type="caution">
    <text evidence="1">The sequence shown here is derived from an EMBL/GenBank/DDBJ whole genome shotgun (WGS) entry which is preliminary data.</text>
</comment>
<dbReference type="KEGG" id="kau:B6264_11950"/>
<sequence length="280" mass="31688">MKIGLLVPDSDDPTTFIAADPTQLSTSLSNSWQRQALDLLSRAVSLPSELQELAREFHAPKQPGGSIEHVQGKALIRQRVQHFRDSGMEEALALQPGGPRLPEILSGMIEQDLETLRSGTKMRTIYHASTRYHQPTRDYVATLARAGGQYRTLDEPYTRLLVMDRRVAVIPIVDDMSLAAFIYDPAVIDYLVEEVFERCWSRALEFDGARTVPQQVVSRLRQTIIDQMLEGTNHRVIARRLGISERTLARHIAEMRDDYKVDSLFQLGYVLGRKTQESAD</sequence>
<accession>A0A1E7NBB7</accession>
<dbReference type="PANTHER" id="PTHR34293">
    <property type="entry name" value="HTH-TYPE TRANSCRIPTIONAL REGULATOR TRMBL2"/>
    <property type="match status" value="1"/>
</dbReference>
<dbReference type="InterPro" id="IPR051797">
    <property type="entry name" value="TrmB-like"/>
</dbReference>
<evidence type="ECO:0000313" key="1">
    <source>
        <dbReference type="EMBL" id="OEV37979.1"/>
    </source>
</evidence>
<dbReference type="GO" id="GO:0003677">
    <property type="term" value="F:DNA binding"/>
    <property type="evidence" value="ECO:0007669"/>
    <property type="project" value="InterPro"/>
</dbReference>
<organism evidence="1 2">
    <name type="scientific">Kitasatospora aureofaciens</name>
    <name type="common">Streptomyces aureofaciens</name>
    <dbReference type="NCBI Taxonomy" id="1894"/>
    <lineage>
        <taxon>Bacteria</taxon>
        <taxon>Bacillati</taxon>
        <taxon>Actinomycetota</taxon>
        <taxon>Actinomycetes</taxon>
        <taxon>Kitasatosporales</taxon>
        <taxon>Streptomycetaceae</taxon>
        <taxon>Kitasatospora</taxon>
    </lineage>
</organism>
<dbReference type="PANTHER" id="PTHR34293:SF1">
    <property type="entry name" value="HTH-TYPE TRANSCRIPTIONAL REGULATOR TRMBL2"/>
    <property type="match status" value="1"/>
</dbReference>
<protein>
    <submittedName>
        <fullName evidence="1">Uncharacterized protein</fullName>
    </submittedName>
</protein>
<dbReference type="EMBL" id="JPRF03000017">
    <property type="protein sequence ID" value="OEV37979.1"/>
    <property type="molecule type" value="Genomic_DNA"/>
</dbReference>
<name>A0A1E7NBB7_KITAU</name>
<dbReference type="Gene3D" id="1.10.10.10">
    <property type="entry name" value="Winged helix-like DNA-binding domain superfamily/Winged helix DNA-binding domain"/>
    <property type="match status" value="1"/>
</dbReference>
<reference evidence="1" key="1">
    <citation type="submission" date="2016-08" db="EMBL/GenBank/DDBJ databases">
        <title>Sequencing, Assembly and Comparative Genomics of S. aureofaciens ATCC 10762.</title>
        <authorList>
            <person name="Gradnigo J.S."/>
            <person name="Johnson N."/>
            <person name="Somerville G.A."/>
        </authorList>
    </citation>
    <scope>NUCLEOTIDE SEQUENCE [LARGE SCALE GENOMIC DNA]</scope>
    <source>
        <strain evidence="1">ATCC 10762</strain>
    </source>
</reference>
<dbReference type="SUPFAM" id="SSF46894">
    <property type="entry name" value="C-terminal effector domain of the bipartite response regulators"/>
    <property type="match status" value="1"/>
</dbReference>
<dbReference type="InterPro" id="IPR036388">
    <property type="entry name" value="WH-like_DNA-bd_sf"/>
</dbReference>
<dbReference type="GO" id="GO:0006355">
    <property type="term" value="P:regulation of DNA-templated transcription"/>
    <property type="evidence" value="ECO:0007669"/>
    <property type="project" value="InterPro"/>
</dbReference>
<proteinExistence type="predicted"/>
<dbReference type="Proteomes" id="UP000037395">
    <property type="component" value="Unassembled WGS sequence"/>
</dbReference>